<dbReference type="AlphaFoldDB" id="A0A6C0IAK9"/>
<accession>A0A6C0IAK9</accession>
<dbReference type="EMBL" id="MN740152">
    <property type="protein sequence ID" value="QHT89994.1"/>
    <property type="molecule type" value="Genomic_DNA"/>
</dbReference>
<organism evidence="1">
    <name type="scientific">viral metagenome</name>
    <dbReference type="NCBI Taxonomy" id="1070528"/>
    <lineage>
        <taxon>unclassified sequences</taxon>
        <taxon>metagenomes</taxon>
        <taxon>organismal metagenomes</taxon>
    </lineage>
</organism>
<evidence type="ECO:0000313" key="1">
    <source>
        <dbReference type="EMBL" id="QHT89994.1"/>
    </source>
</evidence>
<proteinExistence type="predicted"/>
<sequence>MATTTNTHILSGPPGNVELSIPIQALEIGKVHLSSLQILPERNPKPGVENRPIAPLSYVDSGVTLPCLSILLPSLKITRWDPATGRLDLDLSNFQYVYTKLNTLQEYIISTVYMQQASWLGRSDLDHDTVRLLLQPLISHNTLTLFLHGPNPSLKIAGRAWLWNKGKWSRGSKVSSFVIGKEARICVRLHGLCLVNNKGDAVSRFRIQHQVISALMN</sequence>
<protein>
    <submittedName>
        <fullName evidence="1">Uncharacterized protein</fullName>
    </submittedName>
</protein>
<name>A0A6C0IAK9_9ZZZZ</name>
<reference evidence="1" key="1">
    <citation type="journal article" date="2020" name="Nature">
        <title>Giant virus diversity and host interactions through global metagenomics.</title>
        <authorList>
            <person name="Schulz F."/>
            <person name="Roux S."/>
            <person name="Paez-Espino D."/>
            <person name="Jungbluth S."/>
            <person name="Walsh D.A."/>
            <person name="Denef V.J."/>
            <person name="McMahon K.D."/>
            <person name="Konstantinidis K.T."/>
            <person name="Eloe-Fadrosh E.A."/>
            <person name="Kyrpides N.C."/>
            <person name="Woyke T."/>
        </authorList>
    </citation>
    <scope>NUCLEOTIDE SEQUENCE</scope>
    <source>
        <strain evidence="1">GVMAG-M-3300023184-62</strain>
    </source>
</reference>